<gene>
    <name evidence="4" type="ORF">P343_10740</name>
</gene>
<dbReference type="Pfam" id="PF14559">
    <property type="entry name" value="TPR_19"/>
    <property type="match status" value="2"/>
</dbReference>
<evidence type="ECO:0000313" key="4">
    <source>
        <dbReference type="EMBL" id="EST11728.1"/>
    </source>
</evidence>
<dbReference type="Gene3D" id="1.25.40.10">
    <property type="entry name" value="Tetratricopeptide repeat domain"/>
    <property type="match status" value="2"/>
</dbReference>
<dbReference type="PANTHER" id="PTHR45586:SF1">
    <property type="entry name" value="LIPOPOLYSACCHARIDE ASSEMBLY PROTEIN B"/>
    <property type="match status" value="1"/>
</dbReference>
<sequence length="430" mass="48775">MNVRLILGGIDDMHDLETANALLESGQTDEGVKVLQDILKKGDDHEQFGVASIYQQFGFLDEAEKVYDALIKRFPNESELILQLSELLIDKNEESRAINYLQRIHPLDENYLSAQVMLADLYQMEGLNEVAEHKLIAALKLSPHQHVLILALGELYLATGEASKAVDCLMEVKDDPELVGQNINLKLAEALSLSGNFEAALQEYEKGLKQEKTLDALFGYAVTAMRVHDHKKAIKALETLKNMDPGYSTLYHVLAEAYEHEGQFDQALETVEAGLEQDEYNERLYESAGRLAAKTHQNKKAVEYFKKCLERNPENMAALTQLVELYVQDEDYDTVISLLSTLEIDDPMLLWFLATAYNQTDELTKAAELYETCHRHFASNPDFLQEYGEFLREIGKMKEGLVLLEQAAKLSPENQDLAAFVERIRQDEHE</sequence>
<dbReference type="PANTHER" id="PTHR45586">
    <property type="entry name" value="TPR REPEAT-CONTAINING PROTEIN PA4667"/>
    <property type="match status" value="1"/>
</dbReference>
<dbReference type="SMART" id="SM00028">
    <property type="entry name" value="TPR"/>
    <property type="match status" value="6"/>
</dbReference>
<dbReference type="AlphaFoldDB" id="V6IWP3"/>
<evidence type="ECO:0000256" key="2">
    <source>
        <dbReference type="ARBA" id="ARBA00022803"/>
    </source>
</evidence>
<dbReference type="Pfam" id="PF25058">
    <property type="entry name" value="ARM_TT21"/>
    <property type="match status" value="1"/>
</dbReference>
<keyword evidence="2 3" id="KW-0802">TPR repeat</keyword>
<reference evidence="4 5" key="1">
    <citation type="journal article" date="2013" name="Genome Announc.">
        <title>Genome Sequence of Sporolactobacillus laevolacticus DSM442, an Efficient Polymer-Grade D-Lactate Producer from Agricultural Waste Cottonseed as a Nitrogen Source.</title>
        <authorList>
            <person name="Wang H."/>
            <person name="Wang L."/>
            <person name="Ju J."/>
            <person name="Yu B."/>
            <person name="Ma Y."/>
        </authorList>
    </citation>
    <scope>NUCLEOTIDE SEQUENCE [LARGE SCALE GENOMIC DNA]</scope>
    <source>
        <strain evidence="4 5">DSM 442</strain>
    </source>
</reference>
<dbReference type="PROSITE" id="PS50005">
    <property type="entry name" value="TPR"/>
    <property type="match status" value="2"/>
</dbReference>
<comment type="caution">
    <text evidence="4">The sequence shown here is derived from an EMBL/GenBank/DDBJ whole genome shotgun (WGS) entry which is preliminary data.</text>
</comment>
<dbReference type="SUPFAM" id="SSF48452">
    <property type="entry name" value="TPR-like"/>
    <property type="match status" value="2"/>
</dbReference>
<accession>V6IWP3</accession>
<dbReference type="PATRIC" id="fig|1395513.3.peg.2169"/>
<dbReference type="InterPro" id="IPR051012">
    <property type="entry name" value="CellSynth/LPSAsmb/PSIAsmb"/>
</dbReference>
<dbReference type="EMBL" id="AWTC01000009">
    <property type="protein sequence ID" value="EST11728.1"/>
    <property type="molecule type" value="Genomic_DNA"/>
</dbReference>
<keyword evidence="1" id="KW-0677">Repeat</keyword>
<dbReference type="eggNOG" id="COG0457">
    <property type="taxonomic scope" value="Bacteria"/>
</dbReference>
<dbReference type="InterPro" id="IPR011990">
    <property type="entry name" value="TPR-like_helical_dom_sf"/>
</dbReference>
<evidence type="ECO:0000313" key="5">
    <source>
        <dbReference type="Proteomes" id="UP000018296"/>
    </source>
</evidence>
<protein>
    <submittedName>
        <fullName evidence="4">Uncharacterized protein</fullName>
    </submittedName>
</protein>
<dbReference type="Proteomes" id="UP000018296">
    <property type="component" value="Unassembled WGS sequence"/>
</dbReference>
<dbReference type="InterPro" id="IPR019734">
    <property type="entry name" value="TPR_rpt"/>
</dbReference>
<proteinExistence type="predicted"/>
<keyword evidence="5" id="KW-1185">Reference proteome</keyword>
<dbReference type="STRING" id="1395513.P343_10740"/>
<feature type="repeat" description="TPR" evidence="3">
    <location>
        <begin position="282"/>
        <end position="315"/>
    </location>
</feature>
<evidence type="ECO:0000256" key="3">
    <source>
        <dbReference type="PROSITE-ProRule" id="PRU00339"/>
    </source>
</evidence>
<feature type="repeat" description="TPR" evidence="3">
    <location>
        <begin position="248"/>
        <end position="281"/>
    </location>
</feature>
<evidence type="ECO:0000256" key="1">
    <source>
        <dbReference type="ARBA" id="ARBA00022737"/>
    </source>
</evidence>
<organism evidence="4 5">
    <name type="scientific">Sporolactobacillus laevolacticus DSM 442</name>
    <dbReference type="NCBI Taxonomy" id="1395513"/>
    <lineage>
        <taxon>Bacteria</taxon>
        <taxon>Bacillati</taxon>
        <taxon>Bacillota</taxon>
        <taxon>Bacilli</taxon>
        <taxon>Bacillales</taxon>
        <taxon>Sporolactobacillaceae</taxon>
        <taxon>Sporolactobacillus</taxon>
    </lineage>
</organism>
<name>V6IWP3_9BACL</name>